<evidence type="ECO:0000313" key="14">
    <source>
        <dbReference type="EMBL" id="AIY61675.1"/>
    </source>
</evidence>
<comment type="subunit">
    <text evidence="3">F-type ATPases have 2 components, CF(1) - the catalytic core - and CF(0) - the membrane proton channel.</text>
</comment>
<evidence type="ECO:0000256" key="8">
    <source>
        <dbReference type="ARBA" id="ARBA00022989"/>
    </source>
</evidence>
<evidence type="ECO:0000256" key="9">
    <source>
        <dbReference type="ARBA" id="ARBA00023065"/>
    </source>
</evidence>
<dbReference type="GO" id="GO:0031966">
    <property type="term" value="C:mitochondrial membrane"/>
    <property type="evidence" value="ECO:0007669"/>
    <property type="project" value="UniProtKB-SubCell"/>
</dbReference>
<dbReference type="GO" id="GO:0015078">
    <property type="term" value="F:proton transmembrane transporter activity"/>
    <property type="evidence" value="ECO:0007669"/>
    <property type="project" value="InterPro"/>
</dbReference>
<evidence type="ECO:0000256" key="1">
    <source>
        <dbReference type="ARBA" id="ARBA00004304"/>
    </source>
</evidence>
<keyword evidence="5 12" id="KW-0138">CF(0)</keyword>
<keyword evidence="7 12" id="KW-0375">Hydrogen ion transport</keyword>
<evidence type="ECO:0000256" key="12">
    <source>
        <dbReference type="RuleBase" id="RU003661"/>
    </source>
</evidence>
<keyword evidence="8 13" id="KW-1133">Transmembrane helix</keyword>
<reference evidence="14" key="1">
    <citation type="journal article" date="2014" name="Mol. Biol. Evol.">
        <title>The evolutionary history of termites as inferred from 66 mitochondrial genomes.</title>
        <authorList>
            <person name="Bourguignon T."/>
            <person name="Lo N."/>
            <person name="Cameron S.L."/>
            <person name="Sobotnik J."/>
            <person name="Hayashi Y."/>
            <person name="Shigenobu S."/>
            <person name="Watanabe D."/>
            <person name="Roisin Y."/>
            <person name="Miura T."/>
            <person name="Evans T.A."/>
        </authorList>
    </citation>
    <scope>NUCLEOTIDE SEQUENCE</scope>
</reference>
<dbReference type="GO" id="GO:0015986">
    <property type="term" value="P:proton motive force-driven ATP synthesis"/>
    <property type="evidence" value="ECO:0007669"/>
    <property type="project" value="InterPro"/>
</dbReference>
<dbReference type="AlphaFoldDB" id="A0A0A7E861"/>
<evidence type="ECO:0000256" key="6">
    <source>
        <dbReference type="ARBA" id="ARBA00022692"/>
    </source>
</evidence>
<evidence type="ECO:0000256" key="10">
    <source>
        <dbReference type="ARBA" id="ARBA00023128"/>
    </source>
</evidence>
<keyword evidence="11 13" id="KW-0472">Membrane</keyword>
<evidence type="ECO:0000256" key="13">
    <source>
        <dbReference type="SAM" id="Phobius"/>
    </source>
</evidence>
<evidence type="ECO:0000256" key="3">
    <source>
        <dbReference type="ARBA" id="ARBA00011291"/>
    </source>
</evidence>
<proteinExistence type="inferred from homology"/>
<organism evidence="14">
    <name type="scientific">Serritermes serrifer</name>
    <dbReference type="NCBI Taxonomy" id="119666"/>
    <lineage>
        <taxon>Eukaryota</taxon>
        <taxon>Metazoa</taxon>
        <taxon>Ecdysozoa</taxon>
        <taxon>Arthropoda</taxon>
        <taxon>Hexapoda</taxon>
        <taxon>Insecta</taxon>
        <taxon>Pterygota</taxon>
        <taxon>Neoptera</taxon>
        <taxon>Polyneoptera</taxon>
        <taxon>Dictyoptera</taxon>
        <taxon>Blattodea</taxon>
        <taxon>Blattoidea</taxon>
        <taxon>Termitoidae</taxon>
        <taxon>Serritermitidae</taxon>
        <taxon>Serritermes</taxon>
    </lineage>
</organism>
<evidence type="ECO:0000256" key="4">
    <source>
        <dbReference type="ARBA" id="ARBA00022448"/>
    </source>
</evidence>
<dbReference type="Pfam" id="PF00895">
    <property type="entry name" value="ATP-synt_8"/>
    <property type="match status" value="1"/>
</dbReference>
<keyword evidence="6 12" id="KW-0812">Transmembrane</keyword>
<dbReference type="EMBL" id="KP026264">
    <property type="protein sequence ID" value="AIY61675.1"/>
    <property type="molecule type" value="Genomic_DNA"/>
</dbReference>
<geneLocation type="mitochondrion" evidence="14"/>
<evidence type="ECO:0000256" key="5">
    <source>
        <dbReference type="ARBA" id="ARBA00022547"/>
    </source>
</evidence>
<comment type="similarity">
    <text evidence="2 12">Belongs to the ATPase protein 8 family.</text>
</comment>
<keyword evidence="10 12" id="KW-0496">Mitochondrion</keyword>
<keyword evidence="9 12" id="KW-0406">Ion transport</keyword>
<keyword evidence="4 12" id="KW-0813">Transport</keyword>
<dbReference type="GO" id="GO:0045259">
    <property type="term" value="C:proton-transporting ATP synthase complex"/>
    <property type="evidence" value="ECO:0007669"/>
    <property type="project" value="UniProtKB-KW"/>
</dbReference>
<evidence type="ECO:0000256" key="7">
    <source>
        <dbReference type="ARBA" id="ARBA00022781"/>
    </source>
</evidence>
<feature type="transmembrane region" description="Helical" evidence="13">
    <location>
        <begin position="12"/>
        <end position="29"/>
    </location>
</feature>
<comment type="subcellular location">
    <subcellularLocation>
        <location evidence="1 12">Mitochondrion membrane</location>
        <topology evidence="1 12">Single-pass membrane protein</topology>
    </subcellularLocation>
</comment>
<evidence type="ECO:0000256" key="11">
    <source>
        <dbReference type="ARBA" id="ARBA00023136"/>
    </source>
</evidence>
<accession>A0A0A7E861</accession>
<protein>
    <recommendedName>
        <fullName evidence="12">ATP synthase complex subunit 8</fullName>
    </recommendedName>
</protein>
<evidence type="ECO:0000256" key="2">
    <source>
        <dbReference type="ARBA" id="ARBA00008892"/>
    </source>
</evidence>
<sequence length="51" mass="6310">MPQMMPLEWTTLYMLFMATLLMFNIMNYYTKMPKKTFTKCTMIVKSTNWKW</sequence>
<gene>
    <name evidence="14" type="primary">atp8</name>
</gene>
<name>A0A0A7E861_9NEOP</name>
<dbReference type="InterPro" id="IPR001421">
    <property type="entry name" value="ATP8_metazoa"/>
</dbReference>